<dbReference type="PROSITE" id="PS00108">
    <property type="entry name" value="PROTEIN_KINASE_ST"/>
    <property type="match status" value="1"/>
</dbReference>
<dbReference type="SUPFAM" id="SSF56112">
    <property type="entry name" value="Protein kinase-like (PK-like)"/>
    <property type="match status" value="1"/>
</dbReference>
<accession>A0A8T0W6W9</accession>
<dbReference type="InterPro" id="IPR036322">
    <property type="entry name" value="WD40_repeat_dom_sf"/>
</dbReference>
<evidence type="ECO:0000256" key="2">
    <source>
        <dbReference type="ARBA" id="ARBA00022741"/>
    </source>
</evidence>
<evidence type="ECO:0000256" key="1">
    <source>
        <dbReference type="ARBA" id="ARBA00022679"/>
    </source>
</evidence>
<dbReference type="SUPFAM" id="SSF50978">
    <property type="entry name" value="WD40 repeat-like"/>
    <property type="match status" value="1"/>
</dbReference>
<dbReference type="InterPro" id="IPR017441">
    <property type="entry name" value="Protein_kinase_ATP_BS"/>
</dbReference>
<dbReference type="SMART" id="SM00220">
    <property type="entry name" value="S_TKc"/>
    <property type="match status" value="1"/>
</dbReference>
<dbReference type="InterPro" id="IPR013783">
    <property type="entry name" value="Ig-like_fold"/>
</dbReference>
<dbReference type="GO" id="GO:0005524">
    <property type="term" value="F:ATP binding"/>
    <property type="evidence" value="ECO:0007669"/>
    <property type="project" value="UniProtKB-UniRule"/>
</dbReference>
<dbReference type="InterPro" id="IPR011009">
    <property type="entry name" value="Kinase-like_dom_sf"/>
</dbReference>
<dbReference type="GO" id="GO:0004672">
    <property type="term" value="F:protein kinase activity"/>
    <property type="evidence" value="ECO:0007669"/>
    <property type="project" value="InterPro"/>
</dbReference>
<dbReference type="InterPro" id="IPR001680">
    <property type="entry name" value="WD40_rpt"/>
</dbReference>
<dbReference type="OrthoDB" id="1668230at2759"/>
<dbReference type="PROSITE" id="PS50294">
    <property type="entry name" value="WD_REPEATS_REGION"/>
    <property type="match status" value="1"/>
</dbReference>
<evidence type="ECO:0000259" key="7">
    <source>
        <dbReference type="PROSITE" id="PS50011"/>
    </source>
</evidence>
<dbReference type="SMART" id="SM00320">
    <property type="entry name" value="WD40"/>
    <property type="match status" value="5"/>
</dbReference>
<keyword evidence="4 6" id="KW-0067">ATP-binding</keyword>
<dbReference type="Proteomes" id="UP000823388">
    <property type="component" value="Chromosome 2K"/>
</dbReference>
<feature type="binding site" evidence="6">
    <location>
        <position position="42"/>
    </location>
    <ligand>
        <name>ATP</name>
        <dbReference type="ChEBI" id="CHEBI:30616"/>
    </ligand>
</feature>
<dbReference type="Pfam" id="PF00069">
    <property type="entry name" value="Pkinase"/>
    <property type="match status" value="1"/>
</dbReference>
<name>A0A8T0W6W9_PANVG</name>
<dbReference type="EMBL" id="CM029039">
    <property type="protein sequence ID" value="KAG2641646.1"/>
    <property type="molecule type" value="Genomic_DNA"/>
</dbReference>
<dbReference type="PROSITE" id="PS50082">
    <property type="entry name" value="WD_REPEATS_2"/>
    <property type="match status" value="2"/>
</dbReference>
<dbReference type="InterPro" id="IPR015943">
    <property type="entry name" value="WD40/YVTN_repeat-like_dom_sf"/>
</dbReference>
<keyword evidence="1" id="KW-0808">Transferase</keyword>
<sequence length="862" mass="98846">MDIPIPYKDLEVATNGFSERLGFGGFAEVFKGTYNGKDIAVKMFYPTLDVDDKVFLNEIVNLQGVRHRNIIRSVGYCYVTESKVVKHYGKTIISGNKYKILCFEYLQNGSLEEYISKKSLEHNWCMHYQLIKGICEGLLHLHEGREVPIYHLDLKPSNILLDQNMVPKLADFGLARPSLYGSQILVTKNVIGTRKYMPPEFMSNNEITCKNDVFSLGIVIIEVMAGPSGYKEFEGMSSAQEYKRFVQKVCNIWRERLKSTMGGALLDVYFRQVKKCIEIAVQCVDFDKDKRPKVRVITEELRSLAAKEQAIASILKEPLHVAHHVQYNDQIPPYPTPPPPNVHPIDGQVCQKVEKNFAKLQLCAAMESETVTPTSPGSFITELIDIYPSLLCFPFELNKCSKSRLSICNKTDNDVQFFVDPKNYPEWYIHEKRLCGFVHSHFTCAFHVVMRERKKKPPRDNDEFEIYVKPIRHRHHLDIQHKKHLEMYDDESDKTNNNLAADEARDKYVTLKGVVLFRDPDPAARHWGEVKLDDEYFGYLTSMDVHPTEEWVLMGYEGGYICIWRNLSRKVVAGSKEAHPEGAHDYRFIVEECHQKGCGPCRSVKFIASMQWVVSGHSNGVILVHTYNDGEPKQVERVEAHEGAVTSLAVHPSQPLVLSSSDDGTIRLWNWSEDWSCTREFRRQKGTVLQVAFNPRDASTFATVTTLPRTVKTWSIDSDDPVKIWKMKVESIAYFTSNNIGCYMAISMQEGRTKILDMESMTYVHTLQILDVRSETSSLLVPPRDTAITAVACHPKYPIIITGTSEGNVFIWNYSTYRLKESLWFGEDKVEGFGFMEIEGSFTRLLIRYADRIEMVDVEWSR</sequence>
<reference evidence="8" key="1">
    <citation type="submission" date="2020-05" db="EMBL/GenBank/DDBJ databases">
        <title>WGS assembly of Panicum virgatum.</title>
        <authorList>
            <person name="Lovell J.T."/>
            <person name="Jenkins J."/>
            <person name="Shu S."/>
            <person name="Juenger T.E."/>
            <person name="Schmutz J."/>
        </authorList>
    </citation>
    <scope>NUCLEOTIDE SEQUENCE</scope>
    <source>
        <strain evidence="8">AP13</strain>
    </source>
</reference>
<keyword evidence="5" id="KW-0853">WD repeat</keyword>
<evidence type="ECO:0000256" key="5">
    <source>
        <dbReference type="PROSITE-ProRule" id="PRU00221"/>
    </source>
</evidence>
<evidence type="ECO:0000313" key="8">
    <source>
        <dbReference type="EMBL" id="KAG2641646.1"/>
    </source>
</evidence>
<keyword evidence="9" id="KW-1185">Reference proteome</keyword>
<dbReference type="PANTHER" id="PTHR45707">
    <property type="entry name" value="C2 CALCIUM/LIPID-BINDING PLANT PHOSPHORIBOSYLTRANSFERASE FAMILY PROTEIN"/>
    <property type="match status" value="1"/>
</dbReference>
<dbReference type="PROSITE" id="PS00107">
    <property type="entry name" value="PROTEIN_KINASE_ATP"/>
    <property type="match status" value="1"/>
</dbReference>
<feature type="domain" description="Protein kinase" evidence="7">
    <location>
        <begin position="15"/>
        <end position="304"/>
    </location>
</feature>
<gene>
    <name evidence="8" type="ORF">PVAP13_2KG264600</name>
</gene>
<dbReference type="InterPro" id="IPR000719">
    <property type="entry name" value="Prot_kinase_dom"/>
</dbReference>
<dbReference type="Gene3D" id="2.130.10.10">
    <property type="entry name" value="YVTN repeat-like/Quinoprotein amine dehydrogenase"/>
    <property type="match status" value="1"/>
</dbReference>
<dbReference type="Pfam" id="PF00400">
    <property type="entry name" value="WD40"/>
    <property type="match status" value="2"/>
</dbReference>
<evidence type="ECO:0000256" key="3">
    <source>
        <dbReference type="ARBA" id="ARBA00022777"/>
    </source>
</evidence>
<feature type="repeat" description="WD" evidence="5">
    <location>
        <begin position="638"/>
        <end position="670"/>
    </location>
</feature>
<dbReference type="Gene3D" id="1.10.510.10">
    <property type="entry name" value="Transferase(Phosphotransferase) domain 1"/>
    <property type="match status" value="1"/>
</dbReference>
<evidence type="ECO:0000256" key="6">
    <source>
        <dbReference type="PROSITE-ProRule" id="PRU10141"/>
    </source>
</evidence>
<keyword evidence="3" id="KW-0418">Kinase</keyword>
<dbReference type="PROSITE" id="PS50011">
    <property type="entry name" value="PROTEIN_KINASE_DOM"/>
    <property type="match status" value="1"/>
</dbReference>
<protein>
    <recommendedName>
        <fullName evidence="7">Protein kinase domain-containing protein</fullName>
    </recommendedName>
</protein>
<dbReference type="InterPro" id="IPR008271">
    <property type="entry name" value="Ser/Thr_kinase_AS"/>
</dbReference>
<evidence type="ECO:0000256" key="4">
    <source>
        <dbReference type="ARBA" id="ARBA00022840"/>
    </source>
</evidence>
<dbReference type="InterPro" id="IPR008962">
    <property type="entry name" value="PapD-like_sf"/>
</dbReference>
<proteinExistence type="predicted"/>
<dbReference type="Gene3D" id="3.30.200.20">
    <property type="entry name" value="Phosphorylase Kinase, domain 1"/>
    <property type="match status" value="1"/>
</dbReference>
<comment type="caution">
    <text evidence="8">The sequence shown here is derived from an EMBL/GenBank/DDBJ whole genome shotgun (WGS) entry which is preliminary data.</text>
</comment>
<dbReference type="Gene3D" id="2.60.40.10">
    <property type="entry name" value="Immunoglobulins"/>
    <property type="match status" value="1"/>
</dbReference>
<evidence type="ECO:0000313" key="9">
    <source>
        <dbReference type="Proteomes" id="UP000823388"/>
    </source>
</evidence>
<feature type="repeat" description="WD" evidence="5">
    <location>
        <begin position="781"/>
        <end position="822"/>
    </location>
</feature>
<dbReference type="AlphaFoldDB" id="A0A8T0W6W9"/>
<organism evidence="8 9">
    <name type="scientific">Panicum virgatum</name>
    <name type="common">Blackwell switchgrass</name>
    <dbReference type="NCBI Taxonomy" id="38727"/>
    <lineage>
        <taxon>Eukaryota</taxon>
        <taxon>Viridiplantae</taxon>
        <taxon>Streptophyta</taxon>
        <taxon>Embryophyta</taxon>
        <taxon>Tracheophyta</taxon>
        <taxon>Spermatophyta</taxon>
        <taxon>Magnoliopsida</taxon>
        <taxon>Liliopsida</taxon>
        <taxon>Poales</taxon>
        <taxon>Poaceae</taxon>
        <taxon>PACMAD clade</taxon>
        <taxon>Panicoideae</taxon>
        <taxon>Panicodae</taxon>
        <taxon>Paniceae</taxon>
        <taxon>Panicinae</taxon>
        <taxon>Panicum</taxon>
        <taxon>Panicum sect. Hiantes</taxon>
    </lineage>
</organism>
<dbReference type="SUPFAM" id="SSF49354">
    <property type="entry name" value="PapD-like"/>
    <property type="match status" value="1"/>
</dbReference>
<keyword evidence="2 6" id="KW-0547">Nucleotide-binding</keyword>